<evidence type="ECO:0000256" key="7">
    <source>
        <dbReference type="ARBA" id="ARBA00023053"/>
    </source>
</evidence>
<dbReference type="AlphaFoldDB" id="A0A9D4SZE8"/>
<organism evidence="13 14">
    <name type="scientific">Rhipicephalus sanguineus</name>
    <name type="common">Brown dog tick</name>
    <name type="synonym">Ixodes sanguineus</name>
    <dbReference type="NCBI Taxonomy" id="34632"/>
    <lineage>
        <taxon>Eukaryota</taxon>
        <taxon>Metazoa</taxon>
        <taxon>Ecdysozoa</taxon>
        <taxon>Arthropoda</taxon>
        <taxon>Chelicerata</taxon>
        <taxon>Arachnida</taxon>
        <taxon>Acari</taxon>
        <taxon>Parasitiformes</taxon>
        <taxon>Ixodida</taxon>
        <taxon>Ixodoidea</taxon>
        <taxon>Ixodidae</taxon>
        <taxon>Rhipicephalinae</taxon>
        <taxon>Rhipicephalus</taxon>
        <taxon>Rhipicephalus</taxon>
    </lineage>
</organism>
<evidence type="ECO:0000256" key="6">
    <source>
        <dbReference type="ARBA" id="ARBA00022989"/>
    </source>
</evidence>
<evidence type="ECO:0000256" key="8">
    <source>
        <dbReference type="ARBA" id="ARBA00023065"/>
    </source>
</evidence>
<evidence type="ECO:0000256" key="11">
    <source>
        <dbReference type="ARBA" id="ARBA00023303"/>
    </source>
</evidence>
<evidence type="ECO:0000256" key="10">
    <source>
        <dbReference type="ARBA" id="ARBA00023201"/>
    </source>
</evidence>
<keyword evidence="10 12" id="KW-0739">Sodium transport</keyword>
<evidence type="ECO:0000313" key="13">
    <source>
        <dbReference type="EMBL" id="KAH7962685.1"/>
    </source>
</evidence>
<evidence type="ECO:0000256" key="2">
    <source>
        <dbReference type="ARBA" id="ARBA00007193"/>
    </source>
</evidence>
<sequence>MTTRPRRVDALLAEALESSGTRVHGGGGDNNPSAGMQLLLRLRLMFAESAIPGLRVILGLSHPVRRLAWTAALAALVCIGLNDLYIVFREYFEYADTVDVMWARSPEGMALPAVTVCNVNQVRVDDIVGRDVRKTVFCSDIELNRSTATEWQHRICDQQKSLLPIWLREDDAAQREEFYKWIAELQRRNETTAKVLGHQRENMVVSCLVGGKDCNTPDIIYNFACHLALFLSSFFCSRYAQKGVRLLLNLEIHEYLPHTTEAGFVVSVHQPGVQVDFRDSIFLLPCHTTMISVTQSIYFRLEPPYRNPCQRDFPEKYREYVPPDRVYTRKACRHICAQLYVIAACGCQSHDYDTVDRSLADICNEDDEELSELSTQQWP</sequence>
<accession>A0A9D4SZE8</accession>
<keyword evidence="8 12" id="KW-0406">Ion transport</keyword>
<keyword evidence="6" id="KW-1133">Transmembrane helix</keyword>
<dbReference type="VEuPathDB" id="VectorBase:RSAN_045662"/>
<protein>
    <recommendedName>
        <fullName evidence="15">Amiloride-sensitive sodium channel</fullName>
    </recommendedName>
</protein>
<dbReference type="Pfam" id="PF00858">
    <property type="entry name" value="ASC"/>
    <property type="match status" value="1"/>
</dbReference>
<dbReference type="PANTHER" id="PTHR11690:SF248">
    <property type="entry name" value="PICKPOCKET 17, ISOFORM A"/>
    <property type="match status" value="1"/>
</dbReference>
<dbReference type="VEuPathDB" id="VectorBase:RSAN_039937"/>
<dbReference type="GO" id="GO:0015280">
    <property type="term" value="F:ligand-gated sodium channel activity"/>
    <property type="evidence" value="ECO:0007669"/>
    <property type="project" value="TreeGrafter"/>
</dbReference>
<evidence type="ECO:0000256" key="12">
    <source>
        <dbReference type="RuleBase" id="RU000679"/>
    </source>
</evidence>
<keyword evidence="14" id="KW-1185">Reference proteome</keyword>
<dbReference type="Proteomes" id="UP000821837">
    <property type="component" value="Chromosome 3"/>
</dbReference>
<comment type="caution">
    <text evidence="13">The sequence shown here is derived from an EMBL/GenBank/DDBJ whole genome shotgun (WGS) entry which is preliminary data.</text>
</comment>
<dbReference type="Gene3D" id="2.60.470.10">
    <property type="entry name" value="Acid-sensing ion channels like domains"/>
    <property type="match status" value="1"/>
</dbReference>
<keyword evidence="5 12" id="KW-0812">Transmembrane</keyword>
<keyword evidence="9" id="KW-0472">Membrane</keyword>
<keyword evidence="4 12" id="KW-0894">Sodium channel</keyword>
<evidence type="ECO:0008006" key="15">
    <source>
        <dbReference type="Google" id="ProtNLM"/>
    </source>
</evidence>
<comment type="similarity">
    <text evidence="2 12">Belongs to the amiloride-sensitive sodium channel (TC 1.A.6) family.</text>
</comment>
<dbReference type="PRINTS" id="PR01078">
    <property type="entry name" value="AMINACHANNEL"/>
</dbReference>
<name>A0A9D4SZE8_RHISA</name>
<evidence type="ECO:0000256" key="1">
    <source>
        <dbReference type="ARBA" id="ARBA00004141"/>
    </source>
</evidence>
<evidence type="ECO:0000256" key="9">
    <source>
        <dbReference type="ARBA" id="ARBA00023136"/>
    </source>
</evidence>
<dbReference type="InterPro" id="IPR001873">
    <property type="entry name" value="ENaC"/>
</dbReference>
<comment type="subcellular location">
    <subcellularLocation>
        <location evidence="1">Membrane</location>
        <topology evidence="1">Multi-pass membrane protein</topology>
    </subcellularLocation>
</comment>
<dbReference type="GO" id="GO:0005886">
    <property type="term" value="C:plasma membrane"/>
    <property type="evidence" value="ECO:0007669"/>
    <property type="project" value="TreeGrafter"/>
</dbReference>
<evidence type="ECO:0000256" key="5">
    <source>
        <dbReference type="ARBA" id="ARBA00022692"/>
    </source>
</evidence>
<proteinExistence type="inferred from homology"/>
<evidence type="ECO:0000256" key="4">
    <source>
        <dbReference type="ARBA" id="ARBA00022461"/>
    </source>
</evidence>
<keyword evidence="7" id="KW-0915">Sodium</keyword>
<dbReference type="PANTHER" id="PTHR11690">
    <property type="entry name" value="AMILORIDE-SENSITIVE SODIUM CHANNEL-RELATED"/>
    <property type="match status" value="1"/>
</dbReference>
<dbReference type="EMBL" id="JABSTV010001249">
    <property type="protein sequence ID" value="KAH7962685.1"/>
    <property type="molecule type" value="Genomic_DNA"/>
</dbReference>
<reference evidence="13" key="1">
    <citation type="journal article" date="2020" name="Cell">
        <title>Large-Scale Comparative Analyses of Tick Genomes Elucidate Their Genetic Diversity and Vector Capacities.</title>
        <authorList>
            <consortium name="Tick Genome and Microbiome Consortium (TIGMIC)"/>
            <person name="Jia N."/>
            <person name="Wang J."/>
            <person name="Shi W."/>
            <person name="Du L."/>
            <person name="Sun Y."/>
            <person name="Zhan W."/>
            <person name="Jiang J.F."/>
            <person name="Wang Q."/>
            <person name="Zhang B."/>
            <person name="Ji P."/>
            <person name="Bell-Sakyi L."/>
            <person name="Cui X.M."/>
            <person name="Yuan T.T."/>
            <person name="Jiang B.G."/>
            <person name="Yang W.F."/>
            <person name="Lam T.T."/>
            <person name="Chang Q.C."/>
            <person name="Ding S.J."/>
            <person name="Wang X.J."/>
            <person name="Zhu J.G."/>
            <person name="Ruan X.D."/>
            <person name="Zhao L."/>
            <person name="Wei J.T."/>
            <person name="Ye R.Z."/>
            <person name="Que T.C."/>
            <person name="Du C.H."/>
            <person name="Zhou Y.H."/>
            <person name="Cheng J.X."/>
            <person name="Dai P.F."/>
            <person name="Guo W.B."/>
            <person name="Han X.H."/>
            <person name="Huang E.J."/>
            <person name="Li L.F."/>
            <person name="Wei W."/>
            <person name="Gao Y.C."/>
            <person name="Liu J.Z."/>
            <person name="Shao H.Z."/>
            <person name="Wang X."/>
            <person name="Wang C.C."/>
            <person name="Yang T.C."/>
            <person name="Huo Q.B."/>
            <person name="Li W."/>
            <person name="Chen H.Y."/>
            <person name="Chen S.E."/>
            <person name="Zhou L.G."/>
            <person name="Ni X.B."/>
            <person name="Tian J.H."/>
            <person name="Sheng Y."/>
            <person name="Liu T."/>
            <person name="Pan Y.S."/>
            <person name="Xia L.Y."/>
            <person name="Li J."/>
            <person name="Zhao F."/>
            <person name="Cao W.C."/>
        </authorList>
    </citation>
    <scope>NUCLEOTIDE SEQUENCE</scope>
    <source>
        <strain evidence="13">Rsan-2018</strain>
    </source>
</reference>
<keyword evidence="11 12" id="KW-0407">Ion channel</keyword>
<evidence type="ECO:0000313" key="14">
    <source>
        <dbReference type="Proteomes" id="UP000821837"/>
    </source>
</evidence>
<reference evidence="13" key="2">
    <citation type="submission" date="2021-09" db="EMBL/GenBank/DDBJ databases">
        <authorList>
            <person name="Jia N."/>
            <person name="Wang J."/>
            <person name="Shi W."/>
            <person name="Du L."/>
            <person name="Sun Y."/>
            <person name="Zhan W."/>
            <person name="Jiang J."/>
            <person name="Wang Q."/>
            <person name="Zhang B."/>
            <person name="Ji P."/>
            <person name="Sakyi L.B."/>
            <person name="Cui X."/>
            <person name="Yuan T."/>
            <person name="Jiang B."/>
            <person name="Yang W."/>
            <person name="Lam T.T.-Y."/>
            <person name="Chang Q."/>
            <person name="Ding S."/>
            <person name="Wang X."/>
            <person name="Zhu J."/>
            <person name="Ruan X."/>
            <person name="Zhao L."/>
            <person name="Wei J."/>
            <person name="Que T."/>
            <person name="Du C."/>
            <person name="Cheng J."/>
            <person name="Dai P."/>
            <person name="Han X."/>
            <person name="Huang E."/>
            <person name="Gao Y."/>
            <person name="Liu J."/>
            <person name="Shao H."/>
            <person name="Ye R."/>
            <person name="Li L."/>
            <person name="Wei W."/>
            <person name="Wang X."/>
            <person name="Wang C."/>
            <person name="Huo Q."/>
            <person name="Li W."/>
            <person name="Guo W."/>
            <person name="Chen H."/>
            <person name="Chen S."/>
            <person name="Zhou L."/>
            <person name="Zhou L."/>
            <person name="Ni X."/>
            <person name="Tian J."/>
            <person name="Zhou Y."/>
            <person name="Sheng Y."/>
            <person name="Liu T."/>
            <person name="Pan Y."/>
            <person name="Xia L."/>
            <person name="Li J."/>
            <person name="Zhao F."/>
            <person name="Cao W."/>
        </authorList>
    </citation>
    <scope>NUCLEOTIDE SEQUENCE</scope>
    <source>
        <strain evidence="13">Rsan-2018</strain>
        <tissue evidence="13">Larvae</tissue>
    </source>
</reference>
<evidence type="ECO:0000256" key="3">
    <source>
        <dbReference type="ARBA" id="ARBA00022448"/>
    </source>
</evidence>
<gene>
    <name evidence="13" type="ORF">HPB52_017442</name>
</gene>
<keyword evidence="3 12" id="KW-0813">Transport</keyword>